<dbReference type="InterPro" id="IPR010982">
    <property type="entry name" value="Lambda_DNA-bd_dom_sf"/>
</dbReference>
<name>A0A844AN25_9RHOB</name>
<reference evidence="1 2" key="1">
    <citation type="submission" date="2019-10" db="EMBL/GenBank/DDBJ databases">
        <title>Epibacterium sp. nov., isolated from seawater.</title>
        <authorList>
            <person name="Zhang X."/>
            <person name="Li N."/>
        </authorList>
    </citation>
    <scope>NUCLEOTIDE SEQUENCE [LARGE SCALE GENOMIC DNA]</scope>
    <source>
        <strain evidence="1 2">SM1969</strain>
    </source>
</reference>
<dbReference type="PROSITE" id="PS51257">
    <property type="entry name" value="PROKAR_LIPOPROTEIN"/>
    <property type="match status" value="1"/>
</dbReference>
<dbReference type="Gene3D" id="1.10.260.40">
    <property type="entry name" value="lambda repressor-like DNA-binding domains"/>
    <property type="match status" value="1"/>
</dbReference>
<keyword evidence="2" id="KW-1185">Reference proteome</keyword>
<sequence length="236" mass="26525">MSARNDQIIERIVAATQFTGINLSQACKRAGVSYQPTSKQIREGRTIPAETIWSLSKAFGLPLAFFMPPNPTESGADISSKLAADANRERTKLTRAGFEIMTDHILDWYRETGGVLKNHHWFADQLDLYEPVDEEDKIMHPISFGENSITTERLMLSGKKDFYNTVGSLGDARIHRAMESHRLVRSRGFVVTDEVIDEEVKGQRLKGGWRKITMRLTTEDGSPVTAVVSKLTWIGK</sequence>
<protein>
    <submittedName>
        <fullName evidence="1">Uncharacterized protein</fullName>
    </submittedName>
</protein>
<proteinExistence type="predicted"/>
<dbReference type="RefSeq" id="WP_153544753.1">
    <property type="nucleotide sequence ID" value="NZ_WIXK01000001.1"/>
</dbReference>
<dbReference type="Proteomes" id="UP000436694">
    <property type="component" value="Unassembled WGS sequence"/>
</dbReference>
<dbReference type="GO" id="GO:0003677">
    <property type="term" value="F:DNA binding"/>
    <property type="evidence" value="ECO:0007669"/>
    <property type="project" value="InterPro"/>
</dbReference>
<dbReference type="EMBL" id="WIXK01000001">
    <property type="protein sequence ID" value="MQY41513.1"/>
    <property type="molecule type" value="Genomic_DNA"/>
</dbReference>
<gene>
    <name evidence="1" type="ORF">GG681_02580</name>
</gene>
<dbReference type="AlphaFoldDB" id="A0A844AN25"/>
<evidence type="ECO:0000313" key="2">
    <source>
        <dbReference type="Proteomes" id="UP000436694"/>
    </source>
</evidence>
<organism evidence="1 2">
    <name type="scientific">Tritonibacter aquimaris</name>
    <dbReference type="NCBI Taxonomy" id="2663379"/>
    <lineage>
        <taxon>Bacteria</taxon>
        <taxon>Pseudomonadati</taxon>
        <taxon>Pseudomonadota</taxon>
        <taxon>Alphaproteobacteria</taxon>
        <taxon>Rhodobacterales</taxon>
        <taxon>Paracoccaceae</taxon>
        <taxon>Tritonibacter</taxon>
    </lineage>
</organism>
<accession>A0A844AN25</accession>
<comment type="caution">
    <text evidence="1">The sequence shown here is derived from an EMBL/GenBank/DDBJ whole genome shotgun (WGS) entry which is preliminary data.</text>
</comment>
<evidence type="ECO:0000313" key="1">
    <source>
        <dbReference type="EMBL" id="MQY41513.1"/>
    </source>
</evidence>
<dbReference type="SUPFAM" id="SSF47413">
    <property type="entry name" value="lambda repressor-like DNA-binding domains"/>
    <property type="match status" value="1"/>
</dbReference>